<dbReference type="Gene3D" id="3.40.1190.10">
    <property type="entry name" value="Mur-like, catalytic domain"/>
    <property type="match status" value="1"/>
</dbReference>
<dbReference type="Pfam" id="PF21799">
    <property type="entry name" value="MurD-like_N"/>
    <property type="match status" value="1"/>
</dbReference>
<dbReference type="PANTHER" id="PTHR43692:SF1">
    <property type="entry name" value="UDP-N-ACETYLMURAMOYLALANINE--D-GLUTAMATE LIGASE"/>
    <property type="match status" value="1"/>
</dbReference>
<keyword evidence="3 7" id="KW-0963">Cytoplasm</keyword>
<keyword evidence="7 8" id="KW-0133">Cell shape</keyword>
<name>A0ABN8AW13_9PROT</name>
<dbReference type="Gene3D" id="3.90.190.20">
    <property type="entry name" value="Mur ligase, C-terminal domain"/>
    <property type="match status" value="1"/>
</dbReference>
<dbReference type="SUPFAM" id="SSF51984">
    <property type="entry name" value="MurCD N-terminal domain"/>
    <property type="match status" value="1"/>
</dbReference>
<dbReference type="InterPro" id="IPR036615">
    <property type="entry name" value="Mur_ligase_C_dom_sf"/>
</dbReference>
<feature type="domain" description="Mur ligase C-terminal" evidence="9">
    <location>
        <begin position="338"/>
        <end position="451"/>
    </location>
</feature>
<accession>A0ABN8AW13</accession>
<evidence type="ECO:0000256" key="6">
    <source>
        <dbReference type="ARBA" id="ARBA00022840"/>
    </source>
</evidence>
<dbReference type="NCBIfam" id="TIGR01087">
    <property type="entry name" value="murD"/>
    <property type="match status" value="1"/>
</dbReference>
<dbReference type="EMBL" id="OU912926">
    <property type="protein sequence ID" value="CAG9934310.1"/>
    <property type="molecule type" value="Genomic_DNA"/>
</dbReference>
<keyword evidence="7 8" id="KW-0961">Cell wall biogenesis/degradation</keyword>
<dbReference type="InterPro" id="IPR004101">
    <property type="entry name" value="Mur_ligase_C"/>
</dbReference>
<evidence type="ECO:0000256" key="5">
    <source>
        <dbReference type="ARBA" id="ARBA00022741"/>
    </source>
</evidence>
<comment type="similarity">
    <text evidence="7">Belongs to the MurCDEF family.</text>
</comment>
<keyword evidence="4 7" id="KW-0436">Ligase</keyword>
<evidence type="ECO:0000259" key="10">
    <source>
        <dbReference type="Pfam" id="PF08245"/>
    </source>
</evidence>
<evidence type="ECO:0000256" key="3">
    <source>
        <dbReference type="ARBA" id="ARBA00022490"/>
    </source>
</evidence>
<keyword evidence="12" id="KW-1185">Reference proteome</keyword>
<feature type="binding site" evidence="7">
    <location>
        <begin position="137"/>
        <end position="143"/>
    </location>
    <ligand>
        <name>ATP</name>
        <dbReference type="ChEBI" id="CHEBI:30616"/>
    </ligand>
</feature>
<dbReference type="InterPro" id="IPR005762">
    <property type="entry name" value="MurD"/>
</dbReference>
<dbReference type="PANTHER" id="PTHR43692">
    <property type="entry name" value="UDP-N-ACETYLMURAMOYLALANINE--D-GLUTAMATE LIGASE"/>
    <property type="match status" value="1"/>
</dbReference>
<dbReference type="Pfam" id="PF02875">
    <property type="entry name" value="Mur_ligase_C"/>
    <property type="match status" value="1"/>
</dbReference>
<evidence type="ECO:0000313" key="12">
    <source>
        <dbReference type="Proteomes" id="UP000839052"/>
    </source>
</evidence>
<evidence type="ECO:0000256" key="8">
    <source>
        <dbReference type="RuleBase" id="RU003664"/>
    </source>
</evidence>
<keyword evidence="7 8" id="KW-0573">Peptidoglycan synthesis</keyword>
<feature type="domain" description="Mur ligase central" evidence="10">
    <location>
        <begin position="135"/>
        <end position="315"/>
    </location>
</feature>
<dbReference type="HAMAP" id="MF_00639">
    <property type="entry name" value="MurD"/>
    <property type="match status" value="1"/>
</dbReference>
<dbReference type="EC" id="6.3.2.9" evidence="7 8"/>
<evidence type="ECO:0000313" key="11">
    <source>
        <dbReference type="EMBL" id="CAG9934310.1"/>
    </source>
</evidence>
<dbReference type="GO" id="GO:0008764">
    <property type="term" value="F:UDP-N-acetylmuramoylalanine-D-glutamate ligase activity"/>
    <property type="evidence" value="ECO:0007669"/>
    <property type="project" value="UniProtKB-EC"/>
</dbReference>
<proteinExistence type="inferred from homology"/>
<keyword evidence="5 7" id="KW-0547">Nucleotide-binding</keyword>
<dbReference type="InterPro" id="IPR036565">
    <property type="entry name" value="Mur-like_cat_sf"/>
</dbReference>
<evidence type="ECO:0000259" key="9">
    <source>
        <dbReference type="Pfam" id="PF02875"/>
    </source>
</evidence>
<comment type="function">
    <text evidence="7 8">Cell wall formation. Catalyzes the addition of glutamate to the nucleotide precursor UDP-N-acetylmuramoyl-L-alanine (UMA).</text>
</comment>
<dbReference type="SUPFAM" id="SSF53623">
    <property type="entry name" value="MurD-like peptide ligases, catalytic domain"/>
    <property type="match status" value="1"/>
</dbReference>
<dbReference type="InterPro" id="IPR013221">
    <property type="entry name" value="Mur_ligase_cen"/>
</dbReference>
<comment type="pathway">
    <text evidence="2 7 8">Cell wall biogenesis; peptidoglycan biosynthesis.</text>
</comment>
<keyword evidence="7 8" id="KW-0131">Cell cycle</keyword>
<comment type="catalytic activity">
    <reaction evidence="7 8">
        <text>UDP-N-acetyl-alpha-D-muramoyl-L-alanine + D-glutamate + ATP = UDP-N-acetyl-alpha-D-muramoyl-L-alanyl-D-glutamate + ADP + phosphate + H(+)</text>
        <dbReference type="Rhea" id="RHEA:16429"/>
        <dbReference type="ChEBI" id="CHEBI:15378"/>
        <dbReference type="ChEBI" id="CHEBI:29986"/>
        <dbReference type="ChEBI" id="CHEBI:30616"/>
        <dbReference type="ChEBI" id="CHEBI:43474"/>
        <dbReference type="ChEBI" id="CHEBI:83898"/>
        <dbReference type="ChEBI" id="CHEBI:83900"/>
        <dbReference type="ChEBI" id="CHEBI:456216"/>
        <dbReference type="EC" id="6.3.2.9"/>
    </reaction>
</comment>
<dbReference type="SUPFAM" id="SSF53244">
    <property type="entry name" value="MurD-like peptide ligases, peptide-binding domain"/>
    <property type="match status" value="1"/>
</dbReference>
<dbReference type="Proteomes" id="UP000839052">
    <property type="component" value="Chromosome"/>
</dbReference>
<organism evidence="11 12">
    <name type="scientific">Candidatus Nitrotoga arctica</name>
    <dbReference type="NCBI Taxonomy" id="453162"/>
    <lineage>
        <taxon>Bacteria</taxon>
        <taxon>Pseudomonadati</taxon>
        <taxon>Pseudomonadota</taxon>
        <taxon>Betaproteobacteria</taxon>
        <taxon>Nitrosomonadales</taxon>
        <taxon>Gallionellaceae</taxon>
        <taxon>Candidatus Nitrotoga</taxon>
    </lineage>
</organism>
<keyword evidence="7 8" id="KW-0132">Cell division</keyword>
<evidence type="ECO:0000256" key="2">
    <source>
        <dbReference type="ARBA" id="ARBA00004752"/>
    </source>
</evidence>
<dbReference type="Pfam" id="PF08245">
    <property type="entry name" value="Mur_ligase_M"/>
    <property type="match status" value="1"/>
</dbReference>
<gene>
    <name evidence="7 11" type="primary">murD</name>
    <name evidence="11" type="ORF">NTG6680_3061</name>
</gene>
<comment type="subcellular location">
    <subcellularLocation>
        <location evidence="1 7 8">Cytoplasm</location>
    </subcellularLocation>
</comment>
<dbReference type="Gene3D" id="3.40.50.720">
    <property type="entry name" value="NAD(P)-binding Rossmann-like Domain"/>
    <property type="match status" value="1"/>
</dbReference>
<evidence type="ECO:0000256" key="7">
    <source>
        <dbReference type="HAMAP-Rule" id="MF_00639"/>
    </source>
</evidence>
<evidence type="ECO:0000256" key="1">
    <source>
        <dbReference type="ARBA" id="ARBA00004496"/>
    </source>
</evidence>
<keyword evidence="6 7" id="KW-0067">ATP-binding</keyword>
<evidence type="ECO:0000256" key="4">
    <source>
        <dbReference type="ARBA" id="ARBA00022598"/>
    </source>
</evidence>
<protein>
    <recommendedName>
        <fullName evidence="7 8">UDP-N-acetylmuramoylalanine--D-glutamate ligase</fullName>
        <ecNumber evidence="7 8">6.3.2.9</ecNumber>
    </recommendedName>
    <alternativeName>
        <fullName evidence="7">D-glutamic acid-adding enzyme</fullName>
    </alternativeName>
    <alternativeName>
        <fullName evidence="7">UDP-N-acetylmuramoyl-L-alanyl-D-glutamate synthetase</fullName>
    </alternativeName>
</protein>
<reference evidence="11 12" key="1">
    <citation type="submission" date="2021-10" db="EMBL/GenBank/DDBJ databases">
        <authorList>
            <person name="Koch H."/>
        </authorList>
    </citation>
    <scope>NUCLEOTIDE SEQUENCE [LARGE SCALE GENOMIC DNA]</scope>
    <source>
        <strain evidence="11">6680</strain>
    </source>
</reference>
<sequence length="484" mass="51793">MDYFNDVGINRIDYAEITMMPLTNKSVLVLGLGETGLSLVRWLSAQGARVRAADSRDLPPSLDALRTQFPETELHCGVFRSELLNGIDLIAISPGMPLSNQLVVQAVARGIPIMGDIELFARSLPQDNCPKIIAITGANGKSTVTSMVGAMCRAAGLDTEVAGNISPAVLDVLLQRQGQQPDVWVLELSSFQLETTSSLSADAATVLNISEDHLDRYSDINEYIAAKARIFRNNGQKSVQVLNRDDENSTGMALSGRIQNSFGLNTPPPTDNDWGIDSSSEDVWLMHGQRRVMNANELRVAGLHNVANALAALALCHGIDLPLTPLLNALRAFEGLPHRVQPIAEINDIVYYDDSKGTNVGATIAALQGLRRPAVLIAGGEGKGQDFAPLYPVVMQYARAVVLIGRDADKIAAVLQNCGVPVVHAQTMADAVRQSASLAQPGDAVLLSPACASFDMFRNYSHRAEAFIAAVHALQGDAPCSPQA</sequence>